<sequence length="245" mass="27006">MAGLLESLGGYRVIKGIGRHDVVGILENGPGGTVILRVDMDALPHLENTNLEYASTKTFKGRDEKEPLCYSTQKRQWSRTFLVLFQSAEELAVGVRAMIEDSLYDPSRFAVPKPDIVLGQHTHVFKAGMMTLAGGAILTVVNSFDVRIFGKSEHSRADLCVDSVVTASYIVVHLQSIVTKKDEPEEFDVVGFASIHRGTTANIIPDFVDLRISIPSYNTAIHERLVTAVKRVVYSEREISGFVAI</sequence>
<dbReference type="InterPro" id="IPR017439">
    <property type="entry name" value="Amidohydrolase"/>
</dbReference>
<dbReference type="InterPro" id="IPR036264">
    <property type="entry name" value="Bact_exopeptidase_dim_dom"/>
</dbReference>
<reference evidence="1" key="1">
    <citation type="submission" date="2022-11" db="EMBL/GenBank/DDBJ databases">
        <title>Genome Resource of Sclerotinia nivalis Strain SnTB1, a Plant Pathogen Isolated from American Ginseng.</title>
        <authorList>
            <person name="Fan S."/>
        </authorList>
    </citation>
    <scope>NUCLEOTIDE SEQUENCE</scope>
    <source>
        <strain evidence="1">SnTB1</strain>
    </source>
</reference>
<dbReference type="SUPFAM" id="SSF53187">
    <property type="entry name" value="Zn-dependent exopeptidases"/>
    <property type="match status" value="1"/>
</dbReference>
<dbReference type="GO" id="GO:0016787">
    <property type="term" value="F:hydrolase activity"/>
    <property type="evidence" value="ECO:0007669"/>
    <property type="project" value="InterPro"/>
</dbReference>
<dbReference type="PANTHER" id="PTHR11014:SF63">
    <property type="entry name" value="METALLOPEPTIDASE, PUTATIVE (AFU_ORTHOLOGUE AFUA_6G09600)-RELATED"/>
    <property type="match status" value="1"/>
</dbReference>
<protein>
    <submittedName>
        <fullName evidence="1">Uncharacterized protein</fullName>
    </submittedName>
</protein>
<dbReference type="SUPFAM" id="SSF55031">
    <property type="entry name" value="Bacterial exopeptidase dimerisation domain"/>
    <property type="match status" value="1"/>
</dbReference>
<accession>A0A9X0AQ31</accession>
<keyword evidence="2" id="KW-1185">Reference proteome</keyword>
<dbReference type="EMBL" id="JAPEIS010000005">
    <property type="protein sequence ID" value="KAJ8066383.1"/>
    <property type="molecule type" value="Genomic_DNA"/>
</dbReference>
<dbReference type="AlphaFoldDB" id="A0A9X0AQ31"/>
<dbReference type="OrthoDB" id="6119954at2759"/>
<proteinExistence type="predicted"/>
<dbReference type="Proteomes" id="UP001152300">
    <property type="component" value="Unassembled WGS sequence"/>
</dbReference>
<name>A0A9X0AQ31_9HELO</name>
<evidence type="ECO:0000313" key="1">
    <source>
        <dbReference type="EMBL" id="KAJ8066383.1"/>
    </source>
</evidence>
<comment type="caution">
    <text evidence="1">The sequence shown here is derived from an EMBL/GenBank/DDBJ whole genome shotgun (WGS) entry which is preliminary data.</text>
</comment>
<evidence type="ECO:0000313" key="2">
    <source>
        <dbReference type="Proteomes" id="UP001152300"/>
    </source>
</evidence>
<organism evidence="1 2">
    <name type="scientific">Sclerotinia nivalis</name>
    <dbReference type="NCBI Taxonomy" id="352851"/>
    <lineage>
        <taxon>Eukaryota</taxon>
        <taxon>Fungi</taxon>
        <taxon>Dikarya</taxon>
        <taxon>Ascomycota</taxon>
        <taxon>Pezizomycotina</taxon>
        <taxon>Leotiomycetes</taxon>
        <taxon>Helotiales</taxon>
        <taxon>Sclerotiniaceae</taxon>
        <taxon>Sclerotinia</taxon>
    </lineage>
</organism>
<gene>
    <name evidence="1" type="ORF">OCU04_005450</name>
</gene>
<dbReference type="PANTHER" id="PTHR11014">
    <property type="entry name" value="PEPTIDASE M20 FAMILY MEMBER"/>
    <property type="match status" value="1"/>
</dbReference>
<dbReference type="Gene3D" id="3.40.630.10">
    <property type="entry name" value="Zn peptidases"/>
    <property type="match status" value="2"/>
</dbReference>